<evidence type="ECO:0000256" key="3">
    <source>
        <dbReference type="ARBA" id="ARBA00022729"/>
    </source>
</evidence>
<proteinExistence type="inferred from homology"/>
<accession>A0ABT1A7Y1</accession>
<feature type="domain" description="Periplasmic binding protein" evidence="5">
    <location>
        <begin position="79"/>
        <end position="334"/>
    </location>
</feature>
<dbReference type="RefSeq" id="WP_252443609.1">
    <property type="nucleotide sequence ID" value="NZ_JAGSOV010000061.1"/>
</dbReference>
<feature type="signal peptide" evidence="4">
    <location>
        <begin position="1"/>
        <end position="20"/>
    </location>
</feature>
<dbReference type="Proteomes" id="UP001165283">
    <property type="component" value="Unassembled WGS sequence"/>
</dbReference>
<dbReference type="SUPFAM" id="SSF53822">
    <property type="entry name" value="Periplasmic binding protein-like I"/>
    <property type="match status" value="1"/>
</dbReference>
<sequence length="364" mass="37539">MRVGTKAVAGGLLAAALALAGCSNDASPAGGGGEAGAAPTASADCPLASAADPGNSAPPTGVPMATAAPKLPVKDTYTVAFSQNASNNPWRLAETASMREEAEERGHQLTVTDANNEQAKQIQDIKGLIAQKPDALFIAPITEQLGNVVVEAAAAGIPVFLLDRDVDNTVAKPGEQFVTVIVSDFVQQGKRAAWAMAKATGGNAKIIELEGTTGSSPAIDRKKGFDEAITQCPGLEVVVSQSADFTRAEGQSVTETLLQSHPDATAIYAHNDEMALGAIAAVRAAGKVPGSDIQVVSIDGSRDALTAVDAGELFATVESNPRFGPRAFDTMEQYAREGQVPVQLVLEDRLFDKANAAQNIATAY</sequence>
<comment type="similarity">
    <text evidence="2">Belongs to the bacterial solute-binding protein 2 family.</text>
</comment>
<dbReference type="Gene3D" id="3.40.50.2300">
    <property type="match status" value="2"/>
</dbReference>
<evidence type="ECO:0000256" key="4">
    <source>
        <dbReference type="SAM" id="SignalP"/>
    </source>
</evidence>
<dbReference type="CDD" id="cd06309">
    <property type="entry name" value="PBP1_galactofuranose_YtfQ-like"/>
    <property type="match status" value="1"/>
</dbReference>
<evidence type="ECO:0000259" key="5">
    <source>
        <dbReference type="Pfam" id="PF13407"/>
    </source>
</evidence>
<dbReference type="EMBL" id="JAGSOV010000061">
    <property type="protein sequence ID" value="MCO1659031.1"/>
    <property type="molecule type" value="Genomic_DNA"/>
</dbReference>
<dbReference type="Pfam" id="PF13407">
    <property type="entry name" value="Peripla_BP_4"/>
    <property type="match status" value="1"/>
</dbReference>
<dbReference type="PROSITE" id="PS51257">
    <property type="entry name" value="PROKAR_LIPOPROTEIN"/>
    <property type="match status" value="1"/>
</dbReference>
<gene>
    <name evidence="6" type="ORF">KDL28_28575</name>
</gene>
<evidence type="ECO:0000313" key="7">
    <source>
        <dbReference type="Proteomes" id="UP001165283"/>
    </source>
</evidence>
<feature type="chain" id="PRO_5047018163" evidence="4">
    <location>
        <begin position="21"/>
        <end position="364"/>
    </location>
</feature>
<keyword evidence="3 4" id="KW-0732">Signal</keyword>
<dbReference type="PANTHER" id="PTHR46847">
    <property type="entry name" value="D-ALLOSE-BINDING PERIPLASMIC PROTEIN-RELATED"/>
    <property type="match status" value="1"/>
</dbReference>
<comment type="caution">
    <text evidence="6">The sequence shown here is derived from an EMBL/GenBank/DDBJ whole genome shotgun (WGS) entry which is preliminary data.</text>
</comment>
<keyword evidence="7" id="KW-1185">Reference proteome</keyword>
<protein>
    <submittedName>
        <fullName evidence="6">ABC transporter substrate-binding protein</fullName>
    </submittedName>
</protein>
<evidence type="ECO:0000256" key="2">
    <source>
        <dbReference type="ARBA" id="ARBA00007639"/>
    </source>
</evidence>
<organism evidence="6 7">
    <name type="scientific">Pseudonocardia humida</name>
    <dbReference type="NCBI Taxonomy" id="2800819"/>
    <lineage>
        <taxon>Bacteria</taxon>
        <taxon>Bacillati</taxon>
        <taxon>Actinomycetota</taxon>
        <taxon>Actinomycetes</taxon>
        <taxon>Pseudonocardiales</taxon>
        <taxon>Pseudonocardiaceae</taxon>
        <taxon>Pseudonocardia</taxon>
    </lineage>
</organism>
<dbReference type="InterPro" id="IPR028082">
    <property type="entry name" value="Peripla_BP_I"/>
</dbReference>
<dbReference type="PANTHER" id="PTHR46847:SF3">
    <property type="entry name" value="GALACTOFURANOSE-BINDING PROTEIN YTFQ"/>
    <property type="match status" value="1"/>
</dbReference>
<evidence type="ECO:0000313" key="6">
    <source>
        <dbReference type="EMBL" id="MCO1659031.1"/>
    </source>
</evidence>
<evidence type="ECO:0000256" key="1">
    <source>
        <dbReference type="ARBA" id="ARBA00004196"/>
    </source>
</evidence>
<name>A0ABT1A7Y1_9PSEU</name>
<comment type="subcellular location">
    <subcellularLocation>
        <location evidence="1">Cell envelope</location>
    </subcellularLocation>
</comment>
<dbReference type="InterPro" id="IPR025997">
    <property type="entry name" value="SBP_2_dom"/>
</dbReference>
<reference evidence="6" key="1">
    <citation type="submission" date="2021-04" db="EMBL/GenBank/DDBJ databases">
        <title>Pseudonocardia sp. nov., isolated from sandy soil of mangrove forest.</title>
        <authorList>
            <person name="Zan Z."/>
            <person name="Huang R."/>
            <person name="Liu W."/>
        </authorList>
    </citation>
    <scope>NUCLEOTIDE SEQUENCE</scope>
    <source>
        <strain evidence="6">S2-4</strain>
    </source>
</reference>